<keyword evidence="3" id="KW-0175">Coiled coil</keyword>
<dbReference type="PROSITE" id="PS50102">
    <property type="entry name" value="RRM"/>
    <property type="match status" value="1"/>
</dbReference>
<evidence type="ECO:0000256" key="1">
    <source>
        <dbReference type="ARBA" id="ARBA00022884"/>
    </source>
</evidence>
<evidence type="ECO:0000256" key="4">
    <source>
        <dbReference type="SAM" id="MobiDB-lite"/>
    </source>
</evidence>
<feature type="compositionally biased region" description="Low complexity" evidence="4">
    <location>
        <begin position="22"/>
        <end position="34"/>
    </location>
</feature>
<evidence type="ECO:0000313" key="6">
    <source>
        <dbReference type="EMBL" id="KAK5578038.1"/>
    </source>
</evidence>
<dbReference type="InterPro" id="IPR000504">
    <property type="entry name" value="RRM_dom"/>
</dbReference>
<reference evidence="6 7" key="1">
    <citation type="submission" date="2023-11" db="EMBL/GenBank/DDBJ databases">
        <title>Dfirmibasis_genome.</title>
        <authorList>
            <person name="Edelbroek B."/>
            <person name="Kjellin J."/>
            <person name="Jerlstrom-Hultqvist J."/>
            <person name="Soderbom F."/>
        </authorList>
    </citation>
    <scope>NUCLEOTIDE SEQUENCE [LARGE SCALE GENOMIC DNA]</scope>
    <source>
        <strain evidence="6 7">TNS-C-14</strain>
    </source>
</reference>
<keyword evidence="1 2" id="KW-0694">RNA-binding</keyword>
<feature type="coiled-coil region" evidence="3">
    <location>
        <begin position="45"/>
        <end position="72"/>
    </location>
</feature>
<evidence type="ECO:0000259" key="5">
    <source>
        <dbReference type="PROSITE" id="PS50102"/>
    </source>
</evidence>
<accession>A0AAN7TYI3</accession>
<evidence type="ECO:0000313" key="7">
    <source>
        <dbReference type="Proteomes" id="UP001344447"/>
    </source>
</evidence>
<proteinExistence type="predicted"/>
<dbReference type="EMBL" id="JAVFKY010000004">
    <property type="protein sequence ID" value="KAK5578038.1"/>
    <property type="molecule type" value="Genomic_DNA"/>
</dbReference>
<evidence type="ECO:0000256" key="3">
    <source>
        <dbReference type="SAM" id="Coils"/>
    </source>
</evidence>
<dbReference type="GO" id="GO:0008143">
    <property type="term" value="F:poly(A) binding"/>
    <property type="evidence" value="ECO:0007669"/>
    <property type="project" value="TreeGrafter"/>
</dbReference>
<feature type="domain" description="RRM" evidence="5">
    <location>
        <begin position="101"/>
        <end position="178"/>
    </location>
</feature>
<dbReference type="SUPFAM" id="SSF54928">
    <property type="entry name" value="RNA-binding domain, RBD"/>
    <property type="match status" value="1"/>
</dbReference>
<dbReference type="Proteomes" id="UP001344447">
    <property type="component" value="Unassembled WGS sequence"/>
</dbReference>
<dbReference type="AlphaFoldDB" id="A0AAN7TYI3"/>
<keyword evidence="7" id="KW-1185">Reference proteome</keyword>
<evidence type="ECO:0000256" key="2">
    <source>
        <dbReference type="PROSITE-ProRule" id="PRU00176"/>
    </source>
</evidence>
<dbReference type="SMART" id="SM00360">
    <property type="entry name" value="RRM"/>
    <property type="match status" value="1"/>
</dbReference>
<gene>
    <name evidence="6" type="ORF">RB653_002989</name>
</gene>
<protein>
    <recommendedName>
        <fullName evidence="5">RRM domain-containing protein</fullName>
    </recommendedName>
</protein>
<dbReference type="InterPro" id="IPR012677">
    <property type="entry name" value="Nucleotide-bd_a/b_plait_sf"/>
</dbReference>
<dbReference type="PANTHER" id="PTHR23236">
    <property type="entry name" value="EUKARYOTIC TRANSLATION INITIATION FACTOR 4B/4H"/>
    <property type="match status" value="1"/>
</dbReference>
<dbReference type="PANTHER" id="PTHR23236:SF12">
    <property type="entry name" value="EUKARYOTIC INITIATION FACTOR 4B-RELATED"/>
    <property type="match status" value="1"/>
</dbReference>
<dbReference type="Pfam" id="PF00076">
    <property type="entry name" value="RRM_1"/>
    <property type="match status" value="1"/>
</dbReference>
<dbReference type="CDD" id="cd12306">
    <property type="entry name" value="RRM_II_PABPs"/>
    <property type="match status" value="1"/>
</dbReference>
<dbReference type="Gene3D" id="3.30.70.330">
    <property type="match status" value="1"/>
</dbReference>
<comment type="caution">
    <text evidence="6">The sequence shown here is derived from an EMBL/GenBank/DDBJ whole genome shotgun (WGS) entry which is preliminary data.</text>
</comment>
<dbReference type="InterPro" id="IPR035979">
    <property type="entry name" value="RBD_domain_sf"/>
</dbReference>
<sequence length="222" mass="24846">MTDNNNNNSDVIEDNEELKGENINNQNHNNIGNNTEDSSFEDPELEEMKKRFREMEEEAKKLTELQNNLESNITGNSNVGISGNMGGGSMINTDQEEIDSRSVYVGNVDYKSTHDQILAYFQSCGTVNRITILSDKTTGHPKGCCYVEFVNKESIINAMALNDSFFNERQLKITPKRTNLPYYMRQGVLPPGRGGFRGGRGRGGIRGGIRGGRGRGNFYQPY</sequence>
<organism evidence="6 7">
    <name type="scientific">Dictyostelium firmibasis</name>
    <dbReference type="NCBI Taxonomy" id="79012"/>
    <lineage>
        <taxon>Eukaryota</taxon>
        <taxon>Amoebozoa</taxon>
        <taxon>Evosea</taxon>
        <taxon>Eumycetozoa</taxon>
        <taxon>Dictyostelia</taxon>
        <taxon>Dictyosteliales</taxon>
        <taxon>Dictyosteliaceae</taxon>
        <taxon>Dictyostelium</taxon>
    </lineage>
</organism>
<feature type="region of interest" description="Disordered" evidence="4">
    <location>
        <begin position="1"/>
        <end position="43"/>
    </location>
</feature>
<name>A0AAN7TYI3_9MYCE</name>
<feature type="compositionally biased region" description="Low complexity" evidence="4">
    <location>
        <begin position="1"/>
        <end position="10"/>
    </location>
</feature>